<gene>
    <name evidence="3" type="ORF">PSNMU_V1.4_AUG-EV-PASAV3_0070760</name>
</gene>
<proteinExistence type="predicted"/>
<feature type="region of interest" description="Disordered" evidence="1">
    <location>
        <begin position="316"/>
        <end position="353"/>
    </location>
</feature>
<dbReference type="EMBL" id="CAACVS010000264">
    <property type="protein sequence ID" value="VEU40199.1"/>
    <property type="molecule type" value="Genomic_DNA"/>
</dbReference>
<protein>
    <submittedName>
        <fullName evidence="3">Uncharacterized protein</fullName>
    </submittedName>
</protein>
<name>A0A448ZDT1_9STRA</name>
<keyword evidence="2" id="KW-1133">Transmembrane helix</keyword>
<feature type="transmembrane region" description="Helical" evidence="2">
    <location>
        <begin position="183"/>
        <end position="203"/>
    </location>
</feature>
<organism evidence="3 4">
    <name type="scientific">Pseudo-nitzschia multistriata</name>
    <dbReference type="NCBI Taxonomy" id="183589"/>
    <lineage>
        <taxon>Eukaryota</taxon>
        <taxon>Sar</taxon>
        <taxon>Stramenopiles</taxon>
        <taxon>Ochrophyta</taxon>
        <taxon>Bacillariophyta</taxon>
        <taxon>Bacillariophyceae</taxon>
        <taxon>Bacillariophycidae</taxon>
        <taxon>Bacillariales</taxon>
        <taxon>Bacillariaceae</taxon>
        <taxon>Pseudo-nitzschia</taxon>
    </lineage>
</organism>
<evidence type="ECO:0000313" key="3">
    <source>
        <dbReference type="EMBL" id="VEU40199.1"/>
    </source>
</evidence>
<feature type="transmembrane region" description="Helical" evidence="2">
    <location>
        <begin position="223"/>
        <end position="244"/>
    </location>
</feature>
<reference evidence="3 4" key="1">
    <citation type="submission" date="2019-01" db="EMBL/GenBank/DDBJ databases">
        <authorList>
            <person name="Ferrante I. M."/>
        </authorList>
    </citation>
    <scope>NUCLEOTIDE SEQUENCE [LARGE SCALE GENOMIC DNA]</scope>
    <source>
        <strain evidence="3 4">B856</strain>
    </source>
</reference>
<dbReference type="Proteomes" id="UP000291116">
    <property type="component" value="Unassembled WGS sequence"/>
</dbReference>
<feature type="transmembrane region" description="Helical" evidence="2">
    <location>
        <begin position="155"/>
        <end position="176"/>
    </location>
</feature>
<evidence type="ECO:0000313" key="4">
    <source>
        <dbReference type="Proteomes" id="UP000291116"/>
    </source>
</evidence>
<evidence type="ECO:0000256" key="2">
    <source>
        <dbReference type="SAM" id="Phobius"/>
    </source>
</evidence>
<keyword evidence="2" id="KW-0812">Transmembrane</keyword>
<keyword evidence="4" id="KW-1185">Reference proteome</keyword>
<keyword evidence="2" id="KW-0472">Membrane</keyword>
<accession>A0A448ZDT1</accession>
<sequence>MPNQFFITSPEIATVGQSGQAYLQRTVVIVLAVACIGINIFNLRADCRLVLFTWTVDLNAYELERTANVTNTVSDVLGVVGIQLDNSNRNFDILDYYVEGDDGLYFGLNGFAFVNSKSSEYWNKKYKCVPFDSLPETKITMTEEDVKFFDSIKTVAILSSYFGFAGVLCAFVEFLFCVFYPSVIAGSVFLALAAFMNCVYLLLYYLGSVECFTAGMCKPDLNFFSYLFTTGGFFFASCLLVFGFRTYPWFLRKNRDPANCKVVEADIVDEEGYDRSEHQEEQGGGVPIEAYRELEEELAETKRRMLRAERELQDYLAQKAGKTSPHTGRGHTESNASNDKRIAFRHYGSQPAE</sequence>
<evidence type="ECO:0000256" key="1">
    <source>
        <dbReference type="SAM" id="MobiDB-lite"/>
    </source>
</evidence>
<dbReference type="AlphaFoldDB" id="A0A448ZDT1"/>